<comment type="caution">
    <text evidence="1">The sequence shown here is derived from an EMBL/GenBank/DDBJ whole genome shotgun (WGS) entry which is preliminary data.</text>
</comment>
<organism evidence="1 2">
    <name type="scientific">Symbiodinium microadriaticum</name>
    <name type="common">Dinoflagellate</name>
    <name type="synonym">Zooxanthella microadriatica</name>
    <dbReference type="NCBI Taxonomy" id="2951"/>
    <lineage>
        <taxon>Eukaryota</taxon>
        <taxon>Sar</taxon>
        <taxon>Alveolata</taxon>
        <taxon>Dinophyceae</taxon>
        <taxon>Suessiales</taxon>
        <taxon>Symbiodiniaceae</taxon>
        <taxon>Symbiodinium</taxon>
    </lineage>
</organism>
<sequence>MIAELQSTLLHALLQLVGVNRMVLLLASVMLAVRPPPDGHNLRAVMTGVMLHAFRSVAVTSVAKLGYGRSSGVLASPADESAFLGIGEAVDLCGLVDYPKLPAQDLRRIQDVAFSMDGTHEA</sequence>
<dbReference type="AlphaFoldDB" id="A0A1Q9CPX1"/>
<evidence type="ECO:0000313" key="1">
    <source>
        <dbReference type="EMBL" id="OLP84969.1"/>
    </source>
</evidence>
<reference evidence="1 2" key="1">
    <citation type="submission" date="2016-02" db="EMBL/GenBank/DDBJ databases">
        <title>Genome analysis of coral dinoflagellate symbionts highlights evolutionary adaptations to a symbiotic lifestyle.</title>
        <authorList>
            <person name="Aranda M."/>
            <person name="Li Y."/>
            <person name="Liew Y.J."/>
            <person name="Baumgarten S."/>
            <person name="Simakov O."/>
            <person name="Wilson M."/>
            <person name="Piel J."/>
            <person name="Ashoor H."/>
            <person name="Bougouffa S."/>
            <person name="Bajic V.B."/>
            <person name="Ryu T."/>
            <person name="Ravasi T."/>
            <person name="Bayer T."/>
            <person name="Micklem G."/>
            <person name="Kim H."/>
            <person name="Bhak J."/>
            <person name="Lajeunesse T.C."/>
            <person name="Voolstra C.R."/>
        </authorList>
    </citation>
    <scope>NUCLEOTIDE SEQUENCE [LARGE SCALE GENOMIC DNA]</scope>
    <source>
        <strain evidence="1 2">CCMP2467</strain>
    </source>
</reference>
<dbReference type="EMBL" id="LSRX01001003">
    <property type="protein sequence ID" value="OLP84969.1"/>
    <property type="molecule type" value="Genomic_DNA"/>
</dbReference>
<proteinExistence type="predicted"/>
<name>A0A1Q9CPX1_SYMMI</name>
<accession>A0A1Q9CPX1</accession>
<gene>
    <name evidence="1" type="ORF">AK812_SmicGene34100</name>
</gene>
<dbReference type="OrthoDB" id="10441103at2759"/>
<protein>
    <submittedName>
        <fullName evidence="1">Uncharacterized protein</fullName>
    </submittedName>
</protein>
<dbReference type="Proteomes" id="UP000186817">
    <property type="component" value="Unassembled WGS sequence"/>
</dbReference>
<evidence type="ECO:0000313" key="2">
    <source>
        <dbReference type="Proteomes" id="UP000186817"/>
    </source>
</evidence>
<keyword evidence="2" id="KW-1185">Reference proteome</keyword>